<reference evidence="1" key="1">
    <citation type="submission" date="2022-10" db="EMBL/GenBank/DDBJ databases">
        <title>Rhodococcus ferula Z13 complete genome.</title>
        <authorList>
            <person name="Long X."/>
            <person name="Zang M."/>
        </authorList>
    </citation>
    <scope>NUCLEOTIDE SEQUENCE</scope>
    <source>
        <strain evidence="1">Z13</strain>
    </source>
</reference>
<sequence length="279" mass="29588">MAESDVLLTTVELAALIDRGHPPILLDVRWALGDPHGRDRFHEGHIPGAVYVDLDEELADPPSAEHGRHPLPEIGRLQAAARRWGIDDGDLVVAYDASGDLAAARAWWLLRWAGHRNVRLLDGGLQAWIAGGHLVAAGPGADPRPGTVTLSPGHMPTIGPDDAADFTEHGVLLDARAYARYRGDEEPVDPRAGHIPGAVSAPTTENLRADGSFLPSDQLAHRFSRLGVGRGDVAVYCGSGINAAHEIAALEIAGIEAALYPGSWSQWSADPTRRVATGG</sequence>
<dbReference type="EMBL" id="CP107551">
    <property type="protein sequence ID" value="UYP20310.1"/>
    <property type="molecule type" value="Genomic_DNA"/>
</dbReference>
<evidence type="ECO:0000313" key="2">
    <source>
        <dbReference type="Proteomes" id="UP001156484"/>
    </source>
</evidence>
<dbReference type="Proteomes" id="UP001156484">
    <property type="component" value="Chromosome"/>
</dbReference>
<name>A0ACD4DJQ4_9NOCA</name>
<organism evidence="1 2">
    <name type="scientific">Rhodococcus sacchari</name>
    <dbReference type="NCBI Taxonomy" id="2962047"/>
    <lineage>
        <taxon>Bacteria</taxon>
        <taxon>Bacillati</taxon>
        <taxon>Actinomycetota</taxon>
        <taxon>Actinomycetes</taxon>
        <taxon>Mycobacteriales</taxon>
        <taxon>Nocardiaceae</taxon>
        <taxon>Rhodococcus</taxon>
    </lineage>
</organism>
<proteinExistence type="predicted"/>
<gene>
    <name evidence="1" type="ORF">OED52_07180</name>
</gene>
<accession>A0ACD4DJQ4</accession>
<protein>
    <submittedName>
        <fullName evidence="1">Sulfurtransferase</fullName>
    </submittedName>
</protein>
<keyword evidence="2" id="KW-1185">Reference proteome</keyword>
<evidence type="ECO:0000313" key="1">
    <source>
        <dbReference type="EMBL" id="UYP20310.1"/>
    </source>
</evidence>